<feature type="transmembrane region" description="Helical" evidence="6">
    <location>
        <begin position="411"/>
        <end position="428"/>
    </location>
</feature>
<feature type="transmembrane region" description="Helical" evidence="6">
    <location>
        <begin position="302"/>
        <end position="320"/>
    </location>
</feature>
<dbReference type="Proteomes" id="UP000241247">
    <property type="component" value="Unassembled WGS sequence"/>
</dbReference>
<feature type="transmembrane region" description="Helical" evidence="6">
    <location>
        <begin position="62"/>
        <end position="84"/>
    </location>
</feature>
<proteinExistence type="inferred from homology"/>
<dbReference type="PANTHER" id="PTHR11101">
    <property type="entry name" value="PHOSPHATE TRANSPORTER"/>
    <property type="match status" value="1"/>
</dbReference>
<feature type="transmembrane region" description="Helical" evidence="6">
    <location>
        <begin position="387"/>
        <end position="405"/>
    </location>
</feature>
<keyword evidence="5 6" id="KW-0472">Membrane</keyword>
<feature type="transmembrane region" description="Helical" evidence="6">
    <location>
        <begin position="199"/>
        <end position="222"/>
    </location>
</feature>
<evidence type="ECO:0000313" key="7">
    <source>
        <dbReference type="EMBL" id="PTM98355.1"/>
    </source>
</evidence>
<accession>A0A2T5BH82</accession>
<sequence length="500" mass="51961">MDNTPTRLGKATLDKDLDKLTRVEEATHFVSRKLIAPGIGLIFLALAMILAGSAVIDRPGAAVIIAAAALAAYMALNIGANDVANNVSPAVGSRALTMAAALAIAAVFETMGAMLAGGNVVATIAERLVVTPSMAPETLVLAMVTALLSAAVWINVATWLGAPVSTTHAIVGAVTGAAVAAAGANAVDWKLMSGIATSWVLSPLLGGAIAALCLFLINETIIYRDDKIAAARRWVPALLGLMSGSFTAYLMIGPLGHVVGLGTGAGTGIGIGIGALTWMAGIPIVTRQSAGLENRNQSLRKLFRIPLIFSAALLSFAHGANDVANAVGPLAAIVQATQAAETGFGVAAPQWVLLIGALGISLGLLLFGPKLIELVGKDITKLNPMRAYCVALSAAVTVLVASALGMPVSSTHVAVGSVFGVGFFREWYTRNSRRRRQYIRERGGNVDREEVADRNPDEISRRRLVRRSHFMTIIAAWIVTVPLTAMAAAILFNILHGLFG</sequence>
<protein>
    <recommendedName>
        <fullName evidence="6">Phosphate transporter</fullName>
    </recommendedName>
</protein>
<keyword evidence="2 6" id="KW-0813">Transport</keyword>
<dbReference type="GO" id="GO:0035435">
    <property type="term" value="P:phosphate ion transmembrane transport"/>
    <property type="evidence" value="ECO:0007669"/>
    <property type="project" value="TreeGrafter"/>
</dbReference>
<dbReference type="RefSeq" id="WP_108000754.1">
    <property type="nucleotide sequence ID" value="NZ_JBHEEX010000014.1"/>
</dbReference>
<feature type="transmembrane region" description="Helical" evidence="6">
    <location>
        <begin position="138"/>
        <end position="162"/>
    </location>
</feature>
<feature type="transmembrane region" description="Helical" evidence="6">
    <location>
        <begin position="169"/>
        <end position="187"/>
    </location>
</feature>
<feature type="transmembrane region" description="Helical" evidence="6">
    <location>
        <begin position="258"/>
        <end position="281"/>
    </location>
</feature>
<feature type="transmembrane region" description="Helical" evidence="6">
    <location>
        <begin position="34"/>
        <end position="56"/>
    </location>
</feature>
<comment type="caution">
    <text evidence="7">The sequence shown here is derived from an EMBL/GenBank/DDBJ whole genome shotgun (WGS) entry which is preliminary data.</text>
</comment>
<reference evidence="7 8" key="1">
    <citation type="submission" date="2018-04" db="EMBL/GenBank/DDBJ databases">
        <title>Genomic Encyclopedia of Type Strains, Phase IV (KMG-IV): sequencing the most valuable type-strain genomes for metagenomic binning, comparative biology and taxonomic classification.</title>
        <authorList>
            <person name="Goeker M."/>
        </authorList>
    </citation>
    <scope>NUCLEOTIDE SEQUENCE [LARGE SCALE GENOMIC DNA]</scope>
    <source>
        <strain evidence="7 8">DSM 7138</strain>
    </source>
</reference>
<keyword evidence="3 6" id="KW-0812">Transmembrane</keyword>
<evidence type="ECO:0000256" key="3">
    <source>
        <dbReference type="ARBA" id="ARBA00022692"/>
    </source>
</evidence>
<feature type="transmembrane region" description="Helical" evidence="6">
    <location>
        <begin position="96"/>
        <end position="118"/>
    </location>
</feature>
<comment type="similarity">
    <text evidence="6">Belongs to the inorganic phosphate transporter (PiT) (TC 2.A.20) family.</text>
</comment>
<dbReference type="InterPro" id="IPR001204">
    <property type="entry name" value="Phos_transporter"/>
</dbReference>
<dbReference type="PANTHER" id="PTHR11101:SF80">
    <property type="entry name" value="PHOSPHATE TRANSPORTER"/>
    <property type="match status" value="1"/>
</dbReference>
<evidence type="ECO:0000256" key="4">
    <source>
        <dbReference type="ARBA" id="ARBA00022989"/>
    </source>
</evidence>
<name>A0A2T5BH82_MYCDI</name>
<keyword evidence="6" id="KW-0592">Phosphate transport</keyword>
<dbReference type="OrthoDB" id="9779554at2"/>
<gene>
    <name evidence="7" type="ORF">C7449_10118</name>
</gene>
<dbReference type="AlphaFoldDB" id="A0A2T5BH82"/>
<evidence type="ECO:0000256" key="2">
    <source>
        <dbReference type="ARBA" id="ARBA00022448"/>
    </source>
</evidence>
<feature type="transmembrane region" description="Helical" evidence="6">
    <location>
        <begin position="470"/>
        <end position="495"/>
    </location>
</feature>
<organism evidence="7 8">
    <name type="scientific">Mycoplana dimorpha</name>
    <dbReference type="NCBI Taxonomy" id="28320"/>
    <lineage>
        <taxon>Bacteria</taxon>
        <taxon>Pseudomonadati</taxon>
        <taxon>Pseudomonadota</taxon>
        <taxon>Alphaproteobacteria</taxon>
        <taxon>Hyphomicrobiales</taxon>
        <taxon>Rhizobiaceae</taxon>
        <taxon>Mycoplana</taxon>
    </lineage>
</organism>
<evidence type="ECO:0000256" key="5">
    <source>
        <dbReference type="ARBA" id="ARBA00023136"/>
    </source>
</evidence>
<dbReference type="GO" id="GO:0005315">
    <property type="term" value="F:phosphate transmembrane transporter activity"/>
    <property type="evidence" value="ECO:0007669"/>
    <property type="project" value="InterPro"/>
</dbReference>
<feature type="transmembrane region" description="Helical" evidence="6">
    <location>
        <begin position="348"/>
        <end position="367"/>
    </location>
</feature>
<dbReference type="EMBL" id="PZZZ01000001">
    <property type="protein sequence ID" value="PTM98355.1"/>
    <property type="molecule type" value="Genomic_DNA"/>
</dbReference>
<keyword evidence="8" id="KW-1185">Reference proteome</keyword>
<dbReference type="GO" id="GO:0016020">
    <property type="term" value="C:membrane"/>
    <property type="evidence" value="ECO:0007669"/>
    <property type="project" value="UniProtKB-SubCell"/>
</dbReference>
<keyword evidence="4 6" id="KW-1133">Transmembrane helix</keyword>
<evidence type="ECO:0000256" key="6">
    <source>
        <dbReference type="RuleBase" id="RU363058"/>
    </source>
</evidence>
<evidence type="ECO:0000256" key="1">
    <source>
        <dbReference type="ARBA" id="ARBA00004141"/>
    </source>
</evidence>
<evidence type="ECO:0000313" key="8">
    <source>
        <dbReference type="Proteomes" id="UP000241247"/>
    </source>
</evidence>
<feature type="transmembrane region" description="Helical" evidence="6">
    <location>
        <begin position="234"/>
        <end position="252"/>
    </location>
</feature>
<dbReference type="Pfam" id="PF01384">
    <property type="entry name" value="PHO4"/>
    <property type="match status" value="1"/>
</dbReference>
<comment type="subcellular location">
    <subcellularLocation>
        <location evidence="1 6">Membrane</location>
        <topology evidence="1 6">Multi-pass membrane protein</topology>
    </subcellularLocation>
</comment>